<comment type="caution">
    <text evidence="1">The sequence shown here is derived from an EMBL/GenBank/DDBJ whole genome shotgun (WGS) entry which is preliminary data.</text>
</comment>
<dbReference type="AlphaFoldDB" id="A0A101JTN6"/>
<dbReference type="EMBL" id="LMBR01000014">
    <property type="protein sequence ID" value="KUL32836.1"/>
    <property type="molecule type" value="Genomic_DNA"/>
</dbReference>
<dbReference type="Gene3D" id="3.30.300.20">
    <property type="match status" value="1"/>
</dbReference>
<dbReference type="InterPro" id="IPR036102">
    <property type="entry name" value="OsmC/Ohrsf"/>
</dbReference>
<dbReference type="OrthoDB" id="9804010at2"/>
<proteinExistence type="predicted"/>
<dbReference type="InterPro" id="IPR015946">
    <property type="entry name" value="KH_dom-like_a/b"/>
</dbReference>
<dbReference type="SUPFAM" id="SSF82784">
    <property type="entry name" value="OsmC-like"/>
    <property type="match status" value="1"/>
</dbReference>
<dbReference type="Proteomes" id="UP000053937">
    <property type="component" value="Unassembled WGS sequence"/>
</dbReference>
<sequence length="142" mass="15792">MHVSVAFRESMPLRGTNRAGHTTLFDTSPEFYGTGSAPSPIEMVLQSLAACSMMDVISILKKKRRDVVSLTAEVDADRAEEHPKVFTAIRVQYRLESPDCPLSDLQRAVSLSIEKYCSVSAMLRQSGCGIEWEAELVREARQ</sequence>
<dbReference type="InterPro" id="IPR003718">
    <property type="entry name" value="OsmC/Ohr_fam"/>
</dbReference>
<name>A0A101JTN6_CHLLI</name>
<dbReference type="PANTHER" id="PTHR34352">
    <property type="entry name" value="PROTEIN YHFA"/>
    <property type="match status" value="1"/>
</dbReference>
<reference evidence="1 2" key="1">
    <citation type="submission" date="2015-10" db="EMBL/GenBank/DDBJ databases">
        <title>Draft Genome Sequence of Chlorobium limicola strain Frasassi Growing under Artificial Lighting in the Frasassi Cave System.</title>
        <authorList>
            <person name="Mansor M."/>
            <person name="Macalady J."/>
        </authorList>
    </citation>
    <scope>NUCLEOTIDE SEQUENCE [LARGE SCALE GENOMIC DNA]</scope>
    <source>
        <strain evidence="1 2">Frasassi</strain>
    </source>
</reference>
<protein>
    <submittedName>
        <fullName evidence="1">Osmotically inducible protein C</fullName>
    </submittedName>
</protein>
<accession>A0A101JTN6</accession>
<dbReference type="Pfam" id="PF02566">
    <property type="entry name" value="OsmC"/>
    <property type="match status" value="1"/>
</dbReference>
<organism evidence="1 2">
    <name type="scientific">Chlorobium limicola</name>
    <dbReference type="NCBI Taxonomy" id="1092"/>
    <lineage>
        <taxon>Bacteria</taxon>
        <taxon>Pseudomonadati</taxon>
        <taxon>Chlorobiota</taxon>
        <taxon>Chlorobiia</taxon>
        <taxon>Chlorobiales</taxon>
        <taxon>Chlorobiaceae</taxon>
        <taxon>Chlorobium/Pelodictyon group</taxon>
        <taxon>Chlorobium</taxon>
    </lineage>
</organism>
<keyword evidence="2" id="KW-1185">Reference proteome</keyword>
<gene>
    <name evidence="1" type="ORF">ASB62_01120</name>
</gene>
<evidence type="ECO:0000313" key="1">
    <source>
        <dbReference type="EMBL" id="KUL32836.1"/>
    </source>
</evidence>
<dbReference type="PANTHER" id="PTHR34352:SF1">
    <property type="entry name" value="PROTEIN YHFA"/>
    <property type="match status" value="1"/>
</dbReference>
<evidence type="ECO:0000313" key="2">
    <source>
        <dbReference type="Proteomes" id="UP000053937"/>
    </source>
</evidence>